<dbReference type="AlphaFoldDB" id="A0AAW2XEC5"/>
<evidence type="ECO:0000256" key="1">
    <source>
        <dbReference type="SAM" id="SignalP"/>
    </source>
</evidence>
<accession>A0AAW2XEC5</accession>
<dbReference type="CDD" id="cd09008">
    <property type="entry name" value="MTAN"/>
    <property type="match status" value="1"/>
</dbReference>
<dbReference type="Pfam" id="PF01048">
    <property type="entry name" value="PNP_UDP_1"/>
    <property type="match status" value="1"/>
</dbReference>
<reference evidence="3" key="2">
    <citation type="journal article" date="2024" name="Plant">
        <title>Genomic evolution and insights into agronomic trait innovations of Sesamum species.</title>
        <authorList>
            <person name="Miao H."/>
            <person name="Wang L."/>
            <person name="Qu L."/>
            <person name="Liu H."/>
            <person name="Sun Y."/>
            <person name="Le M."/>
            <person name="Wang Q."/>
            <person name="Wei S."/>
            <person name="Zheng Y."/>
            <person name="Lin W."/>
            <person name="Duan Y."/>
            <person name="Cao H."/>
            <person name="Xiong S."/>
            <person name="Wang X."/>
            <person name="Wei L."/>
            <person name="Li C."/>
            <person name="Ma Q."/>
            <person name="Ju M."/>
            <person name="Zhao R."/>
            <person name="Li G."/>
            <person name="Mu C."/>
            <person name="Tian Q."/>
            <person name="Mei H."/>
            <person name="Zhang T."/>
            <person name="Gao T."/>
            <person name="Zhang H."/>
        </authorList>
    </citation>
    <scope>NUCLEOTIDE SEQUENCE</scope>
    <source>
        <strain evidence="3">KEN1</strain>
    </source>
</reference>
<sequence length="344" mass="37621">MDARTVVGFVSIFLVLFSGVLGFPAERGKSLAIIREINRRGPYLGLITVYPPEENAFFASGAFKNNSKYPYFDSARRVNLIIGRRFRVGTVEGKKVIYVRCGVGLVNAAAATQQMVDHFYIKGLIHFGISGNTNSSLSIGDVTIPKQFANTGLWDWLKPNATIPSNDVAQLDFKNYNVPKEGNNSLGRVGYSPEQFYSEAGEPNTPREMLWFQVSNNWLHLATSLEGLELEQCVNATLCLDNKPKVVVGLRGSTANTFLDNAAYRDFIFQTFGVSSADMESTAVVMTSLSNGFPVIVIRGLSDLAGAQEGQNSINLFGPLAATNVANVVVQFVKLLSEESYSRS</sequence>
<name>A0AAW2XEC5_9LAMI</name>
<dbReference type="PANTHER" id="PTHR21234">
    <property type="entry name" value="PURINE NUCLEOSIDE PHOSPHORYLASE"/>
    <property type="match status" value="1"/>
</dbReference>
<dbReference type="PANTHER" id="PTHR21234:SF30">
    <property type="entry name" value="PHOSPHORYLASE SUPERFAMILY PROTEIN"/>
    <property type="match status" value="1"/>
</dbReference>
<reference evidence="3" key="1">
    <citation type="submission" date="2020-06" db="EMBL/GenBank/DDBJ databases">
        <authorList>
            <person name="Li T."/>
            <person name="Hu X."/>
            <person name="Zhang T."/>
            <person name="Song X."/>
            <person name="Zhang H."/>
            <person name="Dai N."/>
            <person name="Sheng W."/>
            <person name="Hou X."/>
            <person name="Wei L."/>
        </authorList>
    </citation>
    <scope>NUCLEOTIDE SEQUENCE</scope>
    <source>
        <strain evidence="3">KEN1</strain>
        <tissue evidence="3">Leaf</tissue>
    </source>
</reference>
<evidence type="ECO:0000259" key="2">
    <source>
        <dbReference type="Pfam" id="PF01048"/>
    </source>
</evidence>
<evidence type="ECO:0000313" key="3">
    <source>
        <dbReference type="EMBL" id="KAL0452058.1"/>
    </source>
</evidence>
<feature type="domain" description="Nucleoside phosphorylase" evidence="2">
    <location>
        <begin position="66"/>
        <end position="334"/>
    </location>
</feature>
<dbReference type="InterPro" id="IPR035994">
    <property type="entry name" value="Nucleoside_phosphorylase_sf"/>
</dbReference>
<proteinExistence type="predicted"/>
<dbReference type="EMBL" id="JACGWN010000004">
    <property type="protein sequence ID" value="KAL0452058.1"/>
    <property type="molecule type" value="Genomic_DNA"/>
</dbReference>
<comment type="caution">
    <text evidence="3">The sequence shown here is derived from an EMBL/GenBank/DDBJ whole genome shotgun (WGS) entry which is preliminary data.</text>
</comment>
<protein>
    <submittedName>
        <fullName evidence="3">5'-methylthioadenosine/S-adenosylhomocysteine nucleosidase</fullName>
    </submittedName>
</protein>
<dbReference type="GO" id="GO:0003824">
    <property type="term" value="F:catalytic activity"/>
    <property type="evidence" value="ECO:0007669"/>
    <property type="project" value="InterPro"/>
</dbReference>
<keyword evidence="1" id="KW-0732">Signal</keyword>
<organism evidence="3">
    <name type="scientific">Sesamum latifolium</name>
    <dbReference type="NCBI Taxonomy" id="2727402"/>
    <lineage>
        <taxon>Eukaryota</taxon>
        <taxon>Viridiplantae</taxon>
        <taxon>Streptophyta</taxon>
        <taxon>Embryophyta</taxon>
        <taxon>Tracheophyta</taxon>
        <taxon>Spermatophyta</taxon>
        <taxon>Magnoliopsida</taxon>
        <taxon>eudicotyledons</taxon>
        <taxon>Gunneridae</taxon>
        <taxon>Pentapetalae</taxon>
        <taxon>asterids</taxon>
        <taxon>lamiids</taxon>
        <taxon>Lamiales</taxon>
        <taxon>Pedaliaceae</taxon>
        <taxon>Sesamum</taxon>
    </lineage>
</organism>
<gene>
    <name evidence="3" type="ORF">Slati_1183900</name>
</gene>
<dbReference type="InterPro" id="IPR000845">
    <property type="entry name" value="Nucleoside_phosphorylase_d"/>
</dbReference>
<dbReference type="GO" id="GO:0009116">
    <property type="term" value="P:nucleoside metabolic process"/>
    <property type="evidence" value="ECO:0007669"/>
    <property type="project" value="InterPro"/>
</dbReference>
<dbReference type="SUPFAM" id="SSF53167">
    <property type="entry name" value="Purine and uridine phosphorylases"/>
    <property type="match status" value="1"/>
</dbReference>
<feature type="signal peptide" evidence="1">
    <location>
        <begin position="1"/>
        <end position="22"/>
    </location>
</feature>
<feature type="chain" id="PRO_5043890092" evidence="1">
    <location>
        <begin position="23"/>
        <end position="344"/>
    </location>
</feature>
<dbReference type="Gene3D" id="3.40.50.1580">
    <property type="entry name" value="Nucleoside phosphorylase domain"/>
    <property type="match status" value="1"/>
</dbReference>